<dbReference type="eggNOG" id="COG4886">
    <property type="taxonomic scope" value="Bacteria"/>
</dbReference>
<organism evidence="1 2">
    <name type="scientific">Flavobacterium succinicans</name>
    <dbReference type="NCBI Taxonomy" id="29536"/>
    <lineage>
        <taxon>Bacteria</taxon>
        <taxon>Pseudomonadati</taxon>
        <taxon>Bacteroidota</taxon>
        <taxon>Flavobacteriia</taxon>
        <taxon>Flavobacteriales</taxon>
        <taxon>Flavobacteriaceae</taxon>
        <taxon>Flavobacterium</taxon>
    </lineage>
</organism>
<keyword evidence="1" id="KW-0430">Lectin</keyword>
<dbReference type="RefSeq" id="WP_024981428.1">
    <property type="nucleotide sequence ID" value="NZ_CBCRUM010000004.1"/>
</dbReference>
<evidence type="ECO:0000313" key="1">
    <source>
        <dbReference type="EMBL" id="SFM58862.1"/>
    </source>
</evidence>
<dbReference type="Pfam" id="PF13385">
    <property type="entry name" value="Laminin_G_3"/>
    <property type="match status" value="1"/>
</dbReference>
<dbReference type="SUPFAM" id="SSF49899">
    <property type="entry name" value="Concanavalin A-like lectins/glucanases"/>
    <property type="match status" value="1"/>
</dbReference>
<keyword evidence="2" id="KW-1185">Reference proteome</keyword>
<dbReference type="GO" id="GO:0005975">
    <property type="term" value="P:carbohydrate metabolic process"/>
    <property type="evidence" value="ECO:0007669"/>
    <property type="project" value="UniProtKB-ARBA"/>
</dbReference>
<dbReference type="Gene3D" id="2.60.120.200">
    <property type="match status" value="1"/>
</dbReference>
<reference evidence="2" key="1">
    <citation type="submission" date="2016-10" db="EMBL/GenBank/DDBJ databases">
        <authorList>
            <person name="Varghese N."/>
            <person name="Submissions S."/>
        </authorList>
    </citation>
    <scope>NUCLEOTIDE SEQUENCE [LARGE SCALE GENOMIC DNA]</scope>
    <source>
        <strain evidence="2">DSM 4002</strain>
    </source>
</reference>
<dbReference type="Proteomes" id="UP000182961">
    <property type="component" value="Unassembled WGS sequence"/>
</dbReference>
<gene>
    <name evidence="1" type="ORF">SAMN05444143_101643</name>
</gene>
<name>A0A1I4S2V4_9FLAO</name>
<sequence length="251" mass="27712">MKRDLALIFIFFVLITSAQNPIHLFEFDASLVNKDQTATFNGTVQYVKDRSGIDKKAIRLNQQSLSANIGNLPQSSASRTISIWIKFNDISNSNYIWGYGAAANNQYCGLIHQGTTTNESALNVASWGYKNDFITDLPLAAEVWYHYVYVYDGTTASIYRNGILIENFNAPNRNTLGSVFKIGNINSLVSINADIDELKIYNVALSYDEINTQYNAGALLVATAVKTPSTKGKKATLPKQKTNATKGIALF</sequence>
<accession>A0A1I4S2V4</accession>
<evidence type="ECO:0000313" key="2">
    <source>
        <dbReference type="Proteomes" id="UP000182961"/>
    </source>
</evidence>
<dbReference type="GO" id="GO:0004553">
    <property type="term" value="F:hydrolase activity, hydrolyzing O-glycosyl compounds"/>
    <property type="evidence" value="ECO:0007669"/>
    <property type="project" value="UniProtKB-ARBA"/>
</dbReference>
<dbReference type="EMBL" id="FOUT01000001">
    <property type="protein sequence ID" value="SFM58862.1"/>
    <property type="molecule type" value="Genomic_DNA"/>
</dbReference>
<protein>
    <submittedName>
        <fullName evidence="1">Concanavalin A-like lectin/glucanases superfamily protein</fullName>
    </submittedName>
</protein>
<dbReference type="GO" id="GO:0030246">
    <property type="term" value="F:carbohydrate binding"/>
    <property type="evidence" value="ECO:0007669"/>
    <property type="project" value="UniProtKB-KW"/>
</dbReference>
<proteinExistence type="predicted"/>
<dbReference type="AlphaFoldDB" id="A0A1I4S2V4"/>
<dbReference type="InterPro" id="IPR013320">
    <property type="entry name" value="ConA-like_dom_sf"/>
</dbReference>